<evidence type="ECO:0000313" key="3">
    <source>
        <dbReference type="Proteomes" id="UP001374579"/>
    </source>
</evidence>
<keyword evidence="1" id="KW-0732">Signal</keyword>
<keyword evidence="3" id="KW-1185">Reference proteome</keyword>
<feature type="chain" id="PRO_5042846006" evidence="1">
    <location>
        <begin position="21"/>
        <end position="99"/>
    </location>
</feature>
<gene>
    <name evidence="2" type="ORF">V1264_017393</name>
</gene>
<comment type="caution">
    <text evidence="2">The sequence shown here is derived from an EMBL/GenBank/DDBJ whole genome shotgun (WGS) entry which is preliminary data.</text>
</comment>
<organism evidence="2 3">
    <name type="scientific">Littorina saxatilis</name>
    <dbReference type="NCBI Taxonomy" id="31220"/>
    <lineage>
        <taxon>Eukaryota</taxon>
        <taxon>Metazoa</taxon>
        <taxon>Spiralia</taxon>
        <taxon>Lophotrochozoa</taxon>
        <taxon>Mollusca</taxon>
        <taxon>Gastropoda</taxon>
        <taxon>Caenogastropoda</taxon>
        <taxon>Littorinimorpha</taxon>
        <taxon>Littorinoidea</taxon>
        <taxon>Littorinidae</taxon>
        <taxon>Littorina</taxon>
    </lineage>
</organism>
<feature type="signal peptide" evidence="1">
    <location>
        <begin position="1"/>
        <end position="20"/>
    </location>
</feature>
<proteinExistence type="predicted"/>
<name>A0AAN9GFC5_9CAEN</name>
<dbReference type="EMBL" id="JBAMIC010000007">
    <property type="protein sequence ID" value="KAK7106096.1"/>
    <property type="molecule type" value="Genomic_DNA"/>
</dbReference>
<evidence type="ECO:0000256" key="1">
    <source>
        <dbReference type="SAM" id="SignalP"/>
    </source>
</evidence>
<evidence type="ECO:0000313" key="2">
    <source>
        <dbReference type="EMBL" id="KAK7106096.1"/>
    </source>
</evidence>
<reference evidence="2 3" key="1">
    <citation type="submission" date="2024-02" db="EMBL/GenBank/DDBJ databases">
        <title>Chromosome-scale genome assembly of the rough periwinkle Littorina saxatilis.</title>
        <authorList>
            <person name="De Jode A."/>
            <person name="Faria R."/>
            <person name="Formenti G."/>
            <person name="Sims Y."/>
            <person name="Smith T.P."/>
            <person name="Tracey A."/>
            <person name="Wood J.M.D."/>
            <person name="Zagrodzka Z.B."/>
            <person name="Johannesson K."/>
            <person name="Butlin R.K."/>
            <person name="Leder E.H."/>
        </authorList>
    </citation>
    <scope>NUCLEOTIDE SEQUENCE [LARGE SCALE GENOMIC DNA]</scope>
    <source>
        <strain evidence="2">Snail1</strain>
        <tissue evidence="2">Muscle</tissue>
    </source>
</reference>
<dbReference type="AlphaFoldDB" id="A0AAN9GFC5"/>
<protein>
    <submittedName>
        <fullName evidence="2">Uncharacterized protein</fullName>
    </submittedName>
</protein>
<sequence length="99" mass="11133">MSFNIMVIILVIAGAHDAHQKEEVVVIWNRWQSPPAKSFFPANMILPIKCMVRGFSPQNLSLEMSAVHVSVDGTRETGQLVGAISVKEEFAAYGRKWYR</sequence>
<dbReference type="Proteomes" id="UP001374579">
    <property type="component" value="Unassembled WGS sequence"/>
</dbReference>
<accession>A0AAN9GFC5</accession>